<dbReference type="GO" id="GO:0045467">
    <property type="term" value="P:R7 cell development"/>
    <property type="evidence" value="ECO:0007669"/>
    <property type="project" value="UniProtKB-ARBA"/>
</dbReference>
<evidence type="ECO:0000256" key="3">
    <source>
        <dbReference type="ARBA" id="ARBA00022902"/>
    </source>
</evidence>
<dbReference type="GO" id="GO:0005634">
    <property type="term" value="C:nucleus"/>
    <property type="evidence" value="ECO:0007669"/>
    <property type="project" value="UniProtKB-ARBA"/>
</dbReference>
<evidence type="ECO:0000313" key="9">
    <source>
        <dbReference type="Proteomes" id="UP000326759"/>
    </source>
</evidence>
<evidence type="ECO:0000259" key="7">
    <source>
        <dbReference type="PROSITE" id="PS50097"/>
    </source>
</evidence>
<feature type="domain" description="BTB" evidence="7">
    <location>
        <begin position="32"/>
        <end position="98"/>
    </location>
</feature>
<evidence type="ECO:0000256" key="5">
    <source>
        <dbReference type="ARBA" id="ARBA00037382"/>
    </source>
</evidence>
<name>A0A5N5T3C4_9CRUS</name>
<keyword evidence="1" id="KW-0217">Developmental protein</keyword>
<dbReference type="SMART" id="SM00225">
    <property type="entry name" value="BTB"/>
    <property type="match status" value="1"/>
</dbReference>
<dbReference type="EMBL" id="SEYY01012149">
    <property type="protein sequence ID" value="KAB7500956.1"/>
    <property type="molecule type" value="Genomic_DNA"/>
</dbReference>
<keyword evidence="3" id="KW-0524">Neurogenesis</keyword>
<protein>
    <submittedName>
        <fullName evidence="8">Protein bric-a-brac 2</fullName>
    </submittedName>
</protein>
<dbReference type="PANTHER" id="PTHR23110:SF111">
    <property type="entry name" value="LONGITUDINALS LACKING PROTEIN, ISOFORMS F_I_K_T"/>
    <property type="match status" value="1"/>
</dbReference>
<dbReference type="PANTHER" id="PTHR23110">
    <property type="entry name" value="BTB DOMAIN TRANSCRIPTION FACTOR"/>
    <property type="match status" value="1"/>
</dbReference>
<evidence type="ECO:0000256" key="2">
    <source>
        <dbReference type="ARBA" id="ARBA00022782"/>
    </source>
</evidence>
<dbReference type="OrthoDB" id="2311693at2759"/>
<dbReference type="CDD" id="cd18315">
    <property type="entry name" value="BTB_POZ_BAB-like"/>
    <property type="match status" value="1"/>
</dbReference>
<evidence type="ECO:0000256" key="6">
    <source>
        <dbReference type="SAM" id="MobiDB-lite"/>
    </source>
</evidence>
<dbReference type="GO" id="GO:0008406">
    <property type="term" value="P:gonad development"/>
    <property type="evidence" value="ECO:0007669"/>
    <property type="project" value="UniProtKB-ARBA"/>
</dbReference>
<dbReference type="InterPro" id="IPR051095">
    <property type="entry name" value="Dros_DevTransReg"/>
</dbReference>
<reference evidence="8 9" key="1">
    <citation type="journal article" date="2019" name="PLoS Biol.">
        <title>Sex chromosomes control vertical transmission of feminizing Wolbachia symbionts in an isopod.</title>
        <authorList>
            <person name="Becking T."/>
            <person name="Chebbi M.A."/>
            <person name="Giraud I."/>
            <person name="Moumen B."/>
            <person name="Laverre T."/>
            <person name="Caubet Y."/>
            <person name="Peccoud J."/>
            <person name="Gilbert C."/>
            <person name="Cordaux R."/>
        </authorList>
    </citation>
    <scope>NUCLEOTIDE SEQUENCE [LARGE SCALE GENOMIC DNA]</scope>
    <source>
        <strain evidence="8">ANa2</strain>
        <tissue evidence="8">Whole body excluding digestive tract and cuticle</tissue>
    </source>
</reference>
<dbReference type="InterPro" id="IPR000210">
    <property type="entry name" value="BTB/POZ_dom"/>
</dbReference>
<dbReference type="Gene3D" id="3.30.710.10">
    <property type="entry name" value="Potassium Channel Kv1.1, Chain A"/>
    <property type="match status" value="1"/>
</dbReference>
<dbReference type="PROSITE" id="PS50097">
    <property type="entry name" value="BTB"/>
    <property type="match status" value="1"/>
</dbReference>
<dbReference type="GO" id="GO:0007464">
    <property type="term" value="P:R3/R4 cell fate commitment"/>
    <property type="evidence" value="ECO:0007669"/>
    <property type="project" value="UniProtKB-ARBA"/>
</dbReference>
<evidence type="ECO:0000256" key="1">
    <source>
        <dbReference type="ARBA" id="ARBA00022473"/>
    </source>
</evidence>
<dbReference type="AlphaFoldDB" id="A0A5N5T3C4"/>
<comment type="caution">
    <text evidence="8">The sequence shown here is derived from an EMBL/GenBank/DDBJ whole genome shotgun (WGS) entry which is preliminary data.</text>
</comment>
<accession>A0A5N5T3C4</accession>
<keyword evidence="4" id="KW-0539">Nucleus</keyword>
<dbReference type="Pfam" id="PF00651">
    <property type="entry name" value="BTB"/>
    <property type="match status" value="1"/>
</dbReference>
<dbReference type="Proteomes" id="UP000326759">
    <property type="component" value="Unassembled WGS sequence"/>
</dbReference>
<keyword evidence="9" id="KW-1185">Reference proteome</keyword>
<feature type="compositionally biased region" description="Acidic residues" evidence="6">
    <location>
        <begin position="255"/>
        <end position="265"/>
    </location>
</feature>
<dbReference type="GO" id="GO:0045476">
    <property type="term" value="P:nurse cell apoptotic process"/>
    <property type="evidence" value="ECO:0007669"/>
    <property type="project" value="UniProtKB-ARBA"/>
</dbReference>
<sequence>MEVEQQFCLKWNNYYSTLNSTFQKLWHNGTFVDVSLIVEDQKIDCHKIVLSACSTYFEKLLTDHKSHPHPLIVLHDVPFSAVESLVVFMYKGEINVEHDQLAAVLKVAETLKVKGLADSPAISDFTRLRLQPDYQNIPNLAQQFYPGHYLQESLLVPLANSTNTVNIPVRDSNSPVSVGSHPPPTFQSLIDNHLKRAATPSSLVLPKKRARHRISASSLPPSPPSSRGDPHSQELIKVQLHQEKEHLSSEIKTEAEEETDNELQIDESVGQSP</sequence>
<dbReference type="SUPFAM" id="SSF54695">
    <property type="entry name" value="POZ domain"/>
    <property type="match status" value="1"/>
</dbReference>
<dbReference type="GO" id="GO:0016199">
    <property type="term" value="P:axon midline choice point recognition"/>
    <property type="evidence" value="ECO:0007669"/>
    <property type="project" value="UniProtKB-ARBA"/>
</dbReference>
<organism evidence="8 9">
    <name type="scientific">Armadillidium nasatum</name>
    <dbReference type="NCBI Taxonomy" id="96803"/>
    <lineage>
        <taxon>Eukaryota</taxon>
        <taxon>Metazoa</taxon>
        <taxon>Ecdysozoa</taxon>
        <taxon>Arthropoda</taxon>
        <taxon>Crustacea</taxon>
        <taxon>Multicrustacea</taxon>
        <taxon>Malacostraca</taxon>
        <taxon>Eumalacostraca</taxon>
        <taxon>Peracarida</taxon>
        <taxon>Isopoda</taxon>
        <taxon>Oniscidea</taxon>
        <taxon>Crinocheta</taxon>
        <taxon>Armadillidiidae</taxon>
        <taxon>Armadillidium</taxon>
    </lineage>
</organism>
<feature type="compositionally biased region" description="Basic and acidic residues" evidence="6">
    <location>
        <begin position="228"/>
        <end position="254"/>
    </location>
</feature>
<gene>
    <name evidence="8" type="primary">bab2_0</name>
    <name evidence="8" type="ORF">Anas_11093</name>
</gene>
<proteinExistence type="predicted"/>
<dbReference type="GO" id="GO:0006357">
    <property type="term" value="P:regulation of transcription by RNA polymerase II"/>
    <property type="evidence" value="ECO:0007669"/>
    <property type="project" value="TreeGrafter"/>
</dbReference>
<keyword evidence="2" id="KW-0221">Differentiation</keyword>
<comment type="function">
    <text evidence="5">Putative transcription factor required for axon growth and guidance in the central and peripheral nervous systems. Repels CNS axons away from the midline by promoting the expression of the midline repellent sli and its receptor robo.</text>
</comment>
<dbReference type="GO" id="GO:0048813">
    <property type="term" value="P:dendrite morphogenesis"/>
    <property type="evidence" value="ECO:0007669"/>
    <property type="project" value="UniProtKB-ARBA"/>
</dbReference>
<evidence type="ECO:0000313" key="8">
    <source>
        <dbReference type="EMBL" id="KAB7500956.1"/>
    </source>
</evidence>
<dbReference type="GO" id="GO:0007526">
    <property type="term" value="P:larval somatic muscle development"/>
    <property type="evidence" value="ECO:0007669"/>
    <property type="project" value="UniProtKB-ARBA"/>
</dbReference>
<dbReference type="InterPro" id="IPR011333">
    <property type="entry name" value="SKP1/BTB/POZ_sf"/>
</dbReference>
<evidence type="ECO:0000256" key="4">
    <source>
        <dbReference type="ARBA" id="ARBA00023242"/>
    </source>
</evidence>
<feature type="region of interest" description="Disordered" evidence="6">
    <location>
        <begin position="199"/>
        <end position="273"/>
    </location>
</feature>
<dbReference type="GO" id="GO:0035167">
    <property type="term" value="P:larval lymph gland hemopoiesis"/>
    <property type="evidence" value="ECO:0007669"/>
    <property type="project" value="UniProtKB-ARBA"/>
</dbReference>